<evidence type="ECO:0000259" key="4">
    <source>
        <dbReference type="PROSITE" id="PS50943"/>
    </source>
</evidence>
<reference evidence="5" key="1">
    <citation type="submission" date="2022-08" db="EMBL/GenBank/DDBJ databases">
        <title>Nisaea acidiphila sp. nov., isolated from a marine algal debris and emended description of the genus Nisaea Urios et al. 2008.</title>
        <authorList>
            <person name="Kwon K."/>
        </authorList>
    </citation>
    <scope>NUCLEOTIDE SEQUENCE</scope>
    <source>
        <strain evidence="5">MEBiC11861</strain>
    </source>
</reference>
<dbReference type="KEGG" id="naci:NUH88_03425"/>
<name>A0A9J7ASV1_9PROT</name>
<dbReference type="SUPFAM" id="SSF47413">
    <property type="entry name" value="lambda repressor-like DNA-binding domains"/>
    <property type="match status" value="1"/>
</dbReference>
<dbReference type="AlphaFoldDB" id="A0A9J7ASV1"/>
<feature type="domain" description="HTH cro/C1-type" evidence="4">
    <location>
        <begin position="25"/>
        <end position="79"/>
    </location>
</feature>
<evidence type="ECO:0000313" key="5">
    <source>
        <dbReference type="EMBL" id="UUX50755.1"/>
    </source>
</evidence>
<sequence length="151" mass="17133">MNGNDDPNFRVTNNNAIDVHVGRRVRLRRTLLGMSQEQLGEALNITFQQVQKYERGSNRISASRLWDIAQILDVPVSFFFDDMTDDTAANSPRKVRAGTTTAEYEEKPNDPMARRETLELVRAYYNITNVGVRKRITEMVKSVSQALPGDA</sequence>
<dbReference type="GO" id="GO:0005829">
    <property type="term" value="C:cytosol"/>
    <property type="evidence" value="ECO:0007669"/>
    <property type="project" value="TreeGrafter"/>
</dbReference>
<evidence type="ECO:0000256" key="2">
    <source>
        <dbReference type="ARBA" id="ARBA00023125"/>
    </source>
</evidence>
<evidence type="ECO:0000313" key="6">
    <source>
        <dbReference type="Proteomes" id="UP001060336"/>
    </source>
</evidence>
<evidence type="ECO:0000256" key="1">
    <source>
        <dbReference type="ARBA" id="ARBA00023015"/>
    </source>
</evidence>
<keyword evidence="2" id="KW-0238">DNA-binding</keyword>
<keyword evidence="3" id="KW-0804">Transcription</keyword>
<accession>A0A9J7ASV1</accession>
<dbReference type="InterPro" id="IPR001387">
    <property type="entry name" value="Cro/C1-type_HTH"/>
</dbReference>
<organism evidence="5 6">
    <name type="scientific">Nisaea acidiphila</name>
    <dbReference type="NCBI Taxonomy" id="1862145"/>
    <lineage>
        <taxon>Bacteria</taxon>
        <taxon>Pseudomonadati</taxon>
        <taxon>Pseudomonadota</taxon>
        <taxon>Alphaproteobacteria</taxon>
        <taxon>Rhodospirillales</taxon>
        <taxon>Thalassobaculaceae</taxon>
        <taxon>Nisaea</taxon>
    </lineage>
</organism>
<dbReference type="EMBL" id="CP102480">
    <property type="protein sequence ID" value="UUX50755.1"/>
    <property type="molecule type" value="Genomic_DNA"/>
</dbReference>
<dbReference type="SMART" id="SM00530">
    <property type="entry name" value="HTH_XRE"/>
    <property type="match status" value="1"/>
</dbReference>
<protein>
    <submittedName>
        <fullName evidence="5">Helix-turn-helix domain-containing protein</fullName>
    </submittedName>
</protein>
<proteinExistence type="predicted"/>
<dbReference type="PANTHER" id="PTHR46797">
    <property type="entry name" value="HTH-TYPE TRANSCRIPTIONAL REGULATOR"/>
    <property type="match status" value="1"/>
</dbReference>
<dbReference type="RefSeq" id="WP_257769982.1">
    <property type="nucleotide sequence ID" value="NZ_CP102480.1"/>
</dbReference>
<dbReference type="InterPro" id="IPR050807">
    <property type="entry name" value="TransReg_Diox_bact_type"/>
</dbReference>
<dbReference type="InterPro" id="IPR010982">
    <property type="entry name" value="Lambda_DNA-bd_dom_sf"/>
</dbReference>
<dbReference type="PROSITE" id="PS50943">
    <property type="entry name" value="HTH_CROC1"/>
    <property type="match status" value="1"/>
</dbReference>
<dbReference type="CDD" id="cd00093">
    <property type="entry name" value="HTH_XRE"/>
    <property type="match status" value="1"/>
</dbReference>
<dbReference type="GO" id="GO:0003677">
    <property type="term" value="F:DNA binding"/>
    <property type="evidence" value="ECO:0007669"/>
    <property type="project" value="UniProtKB-KW"/>
</dbReference>
<dbReference type="Proteomes" id="UP001060336">
    <property type="component" value="Chromosome"/>
</dbReference>
<dbReference type="Gene3D" id="1.10.260.40">
    <property type="entry name" value="lambda repressor-like DNA-binding domains"/>
    <property type="match status" value="1"/>
</dbReference>
<keyword evidence="6" id="KW-1185">Reference proteome</keyword>
<keyword evidence="1" id="KW-0805">Transcription regulation</keyword>
<gene>
    <name evidence="5" type="ORF">NUH88_03425</name>
</gene>
<evidence type="ECO:0000256" key="3">
    <source>
        <dbReference type="ARBA" id="ARBA00023163"/>
    </source>
</evidence>
<dbReference type="Pfam" id="PF01381">
    <property type="entry name" value="HTH_3"/>
    <property type="match status" value="1"/>
</dbReference>
<dbReference type="GO" id="GO:0003700">
    <property type="term" value="F:DNA-binding transcription factor activity"/>
    <property type="evidence" value="ECO:0007669"/>
    <property type="project" value="TreeGrafter"/>
</dbReference>
<dbReference type="PANTHER" id="PTHR46797:SF23">
    <property type="entry name" value="HTH-TYPE TRANSCRIPTIONAL REGULATOR SUTR"/>
    <property type="match status" value="1"/>
</dbReference>